<dbReference type="EMBL" id="CAJPVI010000014">
    <property type="protein sequence ID" value="CAG2145219.1"/>
    <property type="molecule type" value="Genomic_DNA"/>
</dbReference>
<gene>
    <name evidence="6" type="primary">tsaR_2</name>
    <name evidence="6" type="ORF">LMG26411_02706</name>
</gene>
<feature type="domain" description="HTH lysR-type" evidence="5">
    <location>
        <begin position="1"/>
        <end position="58"/>
    </location>
</feature>
<name>A0ABN7Q324_9BURK</name>
<dbReference type="Pfam" id="PF00126">
    <property type="entry name" value="HTH_1"/>
    <property type="match status" value="1"/>
</dbReference>
<dbReference type="RefSeq" id="WP_211953774.1">
    <property type="nucleotide sequence ID" value="NZ_CAJPVI010000014.1"/>
</dbReference>
<evidence type="ECO:0000256" key="3">
    <source>
        <dbReference type="ARBA" id="ARBA00023125"/>
    </source>
</evidence>
<organism evidence="6 7">
    <name type="scientific">Cupriavidus numazuensis</name>
    <dbReference type="NCBI Taxonomy" id="221992"/>
    <lineage>
        <taxon>Bacteria</taxon>
        <taxon>Pseudomonadati</taxon>
        <taxon>Pseudomonadota</taxon>
        <taxon>Betaproteobacteria</taxon>
        <taxon>Burkholderiales</taxon>
        <taxon>Burkholderiaceae</taxon>
        <taxon>Cupriavidus</taxon>
    </lineage>
</organism>
<dbReference type="Gene3D" id="3.40.190.10">
    <property type="entry name" value="Periplasmic binding protein-like II"/>
    <property type="match status" value="1"/>
</dbReference>
<dbReference type="PROSITE" id="PS50931">
    <property type="entry name" value="HTH_LYSR"/>
    <property type="match status" value="1"/>
</dbReference>
<dbReference type="InterPro" id="IPR000847">
    <property type="entry name" value="LysR_HTH_N"/>
</dbReference>
<sequence length="310" mass="33535">MKLHNLRDFVAVAQTGSLRAAARKLELAQPSLSKSIQQLETELGATLFERNARGATLTPAGKAFLHRAQAALNELKRGQGEVRQISSGTGGSVSMAVSAAVALSVLPDTIKAFSAKFPDAAIRIIPAQPGTMLPELRAGALDFAVGPRPSVPLGDDYSVELLMHNRRTIVCRKDHPLRKARRLRDLIGAQWLVSSATGMMATDHDQFFQSHGLDVPPRIVQCDYGTATWSLLASTDMLAVQPRQWVEAALMKGVLTEIPIDEKLPSVDIVLVRRRGLPPTPAAETMLSLLQRHIVYYAGEPGNKDVGAGR</sequence>
<dbReference type="InterPro" id="IPR036388">
    <property type="entry name" value="WH-like_DNA-bd_sf"/>
</dbReference>
<comment type="similarity">
    <text evidence="1">Belongs to the LysR transcriptional regulatory family.</text>
</comment>
<evidence type="ECO:0000256" key="4">
    <source>
        <dbReference type="ARBA" id="ARBA00023163"/>
    </source>
</evidence>
<evidence type="ECO:0000259" key="5">
    <source>
        <dbReference type="PROSITE" id="PS50931"/>
    </source>
</evidence>
<dbReference type="InterPro" id="IPR050950">
    <property type="entry name" value="HTH-type_LysR_regulators"/>
</dbReference>
<dbReference type="PANTHER" id="PTHR30419">
    <property type="entry name" value="HTH-TYPE TRANSCRIPTIONAL REGULATOR YBHD"/>
    <property type="match status" value="1"/>
</dbReference>
<evidence type="ECO:0000313" key="7">
    <source>
        <dbReference type="Proteomes" id="UP000672657"/>
    </source>
</evidence>
<evidence type="ECO:0000256" key="1">
    <source>
        <dbReference type="ARBA" id="ARBA00009437"/>
    </source>
</evidence>
<dbReference type="Gene3D" id="1.10.10.10">
    <property type="entry name" value="Winged helix-like DNA-binding domain superfamily/Winged helix DNA-binding domain"/>
    <property type="match status" value="1"/>
</dbReference>
<keyword evidence="4" id="KW-0804">Transcription</keyword>
<evidence type="ECO:0000313" key="6">
    <source>
        <dbReference type="EMBL" id="CAG2145219.1"/>
    </source>
</evidence>
<keyword evidence="2" id="KW-0805">Transcription regulation</keyword>
<dbReference type="SUPFAM" id="SSF53850">
    <property type="entry name" value="Periplasmic binding protein-like II"/>
    <property type="match status" value="1"/>
</dbReference>
<dbReference type="SUPFAM" id="SSF46785">
    <property type="entry name" value="Winged helix' DNA-binding domain"/>
    <property type="match status" value="1"/>
</dbReference>
<comment type="caution">
    <text evidence="6">The sequence shown here is derived from an EMBL/GenBank/DDBJ whole genome shotgun (WGS) entry which is preliminary data.</text>
</comment>
<keyword evidence="7" id="KW-1185">Reference proteome</keyword>
<reference evidence="6 7" key="1">
    <citation type="submission" date="2021-03" db="EMBL/GenBank/DDBJ databases">
        <authorList>
            <person name="Peeters C."/>
        </authorList>
    </citation>
    <scope>NUCLEOTIDE SEQUENCE [LARGE SCALE GENOMIC DNA]</scope>
    <source>
        <strain evidence="6 7">LMG 26411</strain>
    </source>
</reference>
<accession>A0ABN7Q324</accession>
<keyword evidence="3" id="KW-0238">DNA-binding</keyword>
<dbReference type="PANTHER" id="PTHR30419:SF8">
    <property type="entry name" value="NITROGEN ASSIMILATION TRANSCRIPTIONAL ACTIVATOR-RELATED"/>
    <property type="match status" value="1"/>
</dbReference>
<dbReference type="Proteomes" id="UP000672657">
    <property type="component" value="Unassembled WGS sequence"/>
</dbReference>
<protein>
    <submittedName>
        <fullName evidence="6">HTH-type transcriptional regulator TsaR</fullName>
    </submittedName>
</protein>
<dbReference type="PRINTS" id="PR00039">
    <property type="entry name" value="HTHLYSR"/>
</dbReference>
<dbReference type="InterPro" id="IPR005119">
    <property type="entry name" value="LysR_subst-bd"/>
</dbReference>
<dbReference type="Pfam" id="PF03466">
    <property type="entry name" value="LysR_substrate"/>
    <property type="match status" value="1"/>
</dbReference>
<dbReference type="InterPro" id="IPR036390">
    <property type="entry name" value="WH_DNA-bd_sf"/>
</dbReference>
<evidence type="ECO:0000256" key="2">
    <source>
        <dbReference type="ARBA" id="ARBA00023015"/>
    </source>
</evidence>
<proteinExistence type="inferred from homology"/>